<dbReference type="KEGG" id="hcu:MUN79_15195"/>
<feature type="signal peptide" evidence="2">
    <location>
        <begin position="1"/>
        <end position="22"/>
    </location>
</feature>
<evidence type="ECO:0008006" key="5">
    <source>
        <dbReference type="Google" id="ProtNLM"/>
    </source>
</evidence>
<protein>
    <recommendedName>
        <fullName evidence="5">SH3 domain-containing protein</fullName>
    </recommendedName>
</protein>
<keyword evidence="2" id="KW-0732">Signal</keyword>
<feature type="compositionally biased region" description="Low complexity" evidence="1">
    <location>
        <begin position="40"/>
        <end position="55"/>
    </location>
</feature>
<proteinExistence type="predicted"/>
<gene>
    <name evidence="3" type="ORF">MUN79_15195</name>
</gene>
<accession>A0A8T9PXW2</accession>
<dbReference type="RefSeq" id="WP_244673538.1">
    <property type="nucleotide sequence ID" value="NZ_CP095046.1"/>
</dbReference>
<reference evidence="3" key="1">
    <citation type="submission" date="2022-04" db="EMBL/GenBank/DDBJ databases">
        <title>Hymenobacter sp. isolated from the air.</title>
        <authorList>
            <person name="Won M."/>
            <person name="Lee C.-M."/>
            <person name="Woen H.-Y."/>
            <person name="Kwon S.-W."/>
        </authorList>
    </citation>
    <scope>NUCLEOTIDE SEQUENCE</scope>
    <source>
        <strain evidence="3">5116S-3</strain>
    </source>
</reference>
<feature type="region of interest" description="Disordered" evidence="1">
    <location>
        <begin position="135"/>
        <end position="176"/>
    </location>
</feature>
<feature type="compositionally biased region" description="Low complexity" evidence="1">
    <location>
        <begin position="135"/>
        <end position="156"/>
    </location>
</feature>
<keyword evidence="4" id="KW-1185">Reference proteome</keyword>
<organism evidence="3 4">
    <name type="scientific">Hymenobacter cellulosilyticus</name>
    <dbReference type="NCBI Taxonomy" id="2932248"/>
    <lineage>
        <taxon>Bacteria</taxon>
        <taxon>Pseudomonadati</taxon>
        <taxon>Bacteroidota</taxon>
        <taxon>Cytophagia</taxon>
        <taxon>Cytophagales</taxon>
        <taxon>Hymenobacteraceae</taxon>
        <taxon>Hymenobacter</taxon>
    </lineage>
</organism>
<feature type="chain" id="PRO_5035887848" description="SH3 domain-containing protein" evidence="2">
    <location>
        <begin position="23"/>
        <end position="242"/>
    </location>
</feature>
<dbReference type="EMBL" id="CP095046">
    <property type="protein sequence ID" value="UOQ70114.1"/>
    <property type="molecule type" value="Genomic_DNA"/>
</dbReference>
<name>A0A8T9PXW2_9BACT</name>
<evidence type="ECO:0000256" key="1">
    <source>
        <dbReference type="SAM" id="MobiDB-lite"/>
    </source>
</evidence>
<dbReference type="AlphaFoldDB" id="A0A8T9PXW2"/>
<dbReference type="PROSITE" id="PS51257">
    <property type="entry name" value="PROKAR_LIPOPROTEIN"/>
    <property type="match status" value="1"/>
</dbReference>
<sequence>MLLRRVAAVVPVLALLAASLTACSDEAARRENSELRVDQPTPAAATNEAAATEAAPAPPPTVSATTAGRRYRVRSEAAYFYDSPGKTKPTGQYLRRGDVLYGEEDGNGFIRTQFVSQTGATVTGWLKVEEVSRLTASPASRPAPARPAASVPATSSETDVALGPEPTRATSGSGTRKAVVQAGRAYFYNTPDLLTPRRAYCEQGDKVNLGQEQGEAVYVTFTNWEKVTTRGWMKKEALRLPE</sequence>
<evidence type="ECO:0000313" key="4">
    <source>
        <dbReference type="Proteomes" id="UP000831796"/>
    </source>
</evidence>
<evidence type="ECO:0000256" key="2">
    <source>
        <dbReference type="SAM" id="SignalP"/>
    </source>
</evidence>
<feature type="region of interest" description="Disordered" evidence="1">
    <location>
        <begin position="31"/>
        <end position="68"/>
    </location>
</feature>
<dbReference type="Proteomes" id="UP000831796">
    <property type="component" value="Chromosome"/>
</dbReference>
<evidence type="ECO:0000313" key="3">
    <source>
        <dbReference type="EMBL" id="UOQ70114.1"/>
    </source>
</evidence>